<accession>A0ABQ8EDM1</accession>
<proteinExistence type="predicted"/>
<gene>
    <name evidence="2" type="ORF">HID58_007166</name>
</gene>
<evidence type="ECO:0000313" key="2">
    <source>
        <dbReference type="EMBL" id="KAH0939705.1"/>
    </source>
</evidence>
<evidence type="ECO:0000256" key="1">
    <source>
        <dbReference type="SAM" id="MobiDB-lite"/>
    </source>
</evidence>
<name>A0ABQ8EDM1_BRANA</name>
<reference evidence="2 3" key="1">
    <citation type="submission" date="2021-05" db="EMBL/GenBank/DDBJ databases">
        <title>Genome Assembly of Synthetic Allotetraploid Brassica napus Reveals Homoeologous Exchanges between Subgenomes.</title>
        <authorList>
            <person name="Davis J.T."/>
        </authorList>
    </citation>
    <scope>NUCLEOTIDE SEQUENCE [LARGE SCALE GENOMIC DNA]</scope>
    <source>
        <strain evidence="3">cv. Da-Ae</strain>
        <tissue evidence="2">Seedling</tissue>
    </source>
</reference>
<sequence>KDIFKGRSSSSKSLDEGSASGSRNIVRVKTQRKVGIVKLHKLRVGEKLRLSMGLNKLSFINEQSKQEQIFGVSRMRQTERNSRPHEQVHPLTNFCQLKKPKLNSKTLSTCKL</sequence>
<evidence type="ECO:0000313" key="3">
    <source>
        <dbReference type="Proteomes" id="UP000824890"/>
    </source>
</evidence>
<keyword evidence="3" id="KW-1185">Reference proteome</keyword>
<feature type="region of interest" description="Disordered" evidence="1">
    <location>
        <begin position="1"/>
        <end position="22"/>
    </location>
</feature>
<dbReference type="EMBL" id="JAGKQM010000002">
    <property type="protein sequence ID" value="KAH0939705.1"/>
    <property type="molecule type" value="Genomic_DNA"/>
</dbReference>
<feature type="non-terminal residue" evidence="2">
    <location>
        <position position="1"/>
    </location>
</feature>
<protein>
    <submittedName>
        <fullName evidence="2">Uncharacterized protein</fullName>
    </submittedName>
</protein>
<organism evidence="2 3">
    <name type="scientific">Brassica napus</name>
    <name type="common">Rape</name>
    <dbReference type="NCBI Taxonomy" id="3708"/>
    <lineage>
        <taxon>Eukaryota</taxon>
        <taxon>Viridiplantae</taxon>
        <taxon>Streptophyta</taxon>
        <taxon>Embryophyta</taxon>
        <taxon>Tracheophyta</taxon>
        <taxon>Spermatophyta</taxon>
        <taxon>Magnoliopsida</taxon>
        <taxon>eudicotyledons</taxon>
        <taxon>Gunneridae</taxon>
        <taxon>Pentapetalae</taxon>
        <taxon>rosids</taxon>
        <taxon>malvids</taxon>
        <taxon>Brassicales</taxon>
        <taxon>Brassicaceae</taxon>
        <taxon>Brassiceae</taxon>
        <taxon>Brassica</taxon>
    </lineage>
</organism>
<comment type="caution">
    <text evidence="2">The sequence shown here is derived from an EMBL/GenBank/DDBJ whole genome shotgun (WGS) entry which is preliminary data.</text>
</comment>
<dbReference type="Proteomes" id="UP000824890">
    <property type="component" value="Unassembled WGS sequence"/>
</dbReference>